<dbReference type="RefSeq" id="WP_185252246.1">
    <property type="nucleotide sequence ID" value="NZ_JACKXE010000001.1"/>
</dbReference>
<comment type="similarity">
    <text evidence="1">Belongs to the universal stress protein A family.</text>
</comment>
<proteinExistence type="inferred from homology"/>
<dbReference type="InterPro" id="IPR014729">
    <property type="entry name" value="Rossmann-like_a/b/a_fold"/>
</dbReference>
<sequence>MTTDHRPVVVAVSEQCVPEAALAYAVQEAVRQGAPLELVHAYDVVPHAPQTGLDDVARAERIAAGALQVALERAAELVASRVAVRGRLVRLPVVRGIVEAAEPARLLVLERRDETRLARIATRSTTSGVAARTSVPVVVVPRRGPHGPLGRVVVGVDVPERSHAILVQALAVGAARGVGVRVVHTWWFPGGYDDLVMSRETSEAFSAAARVQVEAALAEAVAEHPGVPVEVEVRHARPADALVEASTGAALVVVGRHDPLVPTGSHLGPVARAVLREAACPVLLVAPHPHRAVRAHGHDQGHDQAPGHRAALLV</sequence>
<dbReference type="AlphaFoldDB" id="A0A7X0REX7"/>
<name>A0A7X0REX7_9ACTN</name>
<keyword evidence="5" id="KW-1185">Reference proteome</keyword>
<feature type="compositionally biased region" description="Basic and acidic residues" evidence="2">
    <location>
        <begin position="296"/>
        <end position="306"/>
    </location>
</feature>
<dbReference type="Gene3D" id="3.40.50.620">
    <property type="entry name" value="HUPs"/>
    <property type="match status" value="2"/>
</dbReference>
<feature type="domain" description="UspA" evidence="3">
    <location>
        <begin position="151"/>
        <end position="285"/>
    </location>
</feature>
<dbReference type="Pfam" id="PF00582">
    <property type="entry name" value="Usp"/>
    <property type="match status" value="2"/>
</dbReference>
<reference evidence="4 5" key="1">
    <citation type="submission" date="2020-08" db="EMBL/GenBank/DDBJ databases">
        <authorList>
            <person name="Seo M.-J."/>
        </authorList>
    </citation>
    <scope>NUCLEOTIDE SEQUENCE [LARGE SCALE GENOMIC DNA]</scope>
    <source>
        <strain evidence="4 5">KIGAM211</strain>
    </source>
</reference>
<evidence type="ECO:0000256" key="1">
    <source>
        <dbReference type="ARBA" id="ARBA00008791"/>
    </source>
</evidence>
<dbReference type="CDD" id="cd00293">
    <property type="entry name" value="USP-like"/>
    <property type="match status" value="1"/>
</dbReference>
<organism evidence="4 5">
    <name type="scientific">Nocardioides luti</name>
    <dbReference type="NCBI Taxonomy" id="2761101"/>
    <lineage>
        <taxon>Bacteria</taxon>
        <taxon>Bacillati</taxon>
        <taxon>Actinomycetota</taxon>
        <taxon>Actinomycetes</taxon>
        <taxon>Propionibacteriales</taxon>
        <taxon>Nocardioidaceae</taxon>
        <taxon>Nocardioides</taxon>
    </lineage>
</organism>
<evidence type="ECO:0000259" key="3">
    <source>
        <dbReference type="Pfam" id="PF00582"/>
    </source>
</evidence>
<dbReference type="PANTHER" id="PTHR46268:SF6">
    <property type="entry name" value="UNIVERSAL STRESS PROTEIN UP12"/>
    <property type="match status" value="1"/>
</dbReference>
<gene>
    <name evidence="4" type="ORF">H5V45_06855</name>
</gene>
<comment type="caution">
    <text evidence="4">The sequence shown here is derived from an EMBL/GenBank/DDBJ whole genome shotgun (WGS) entry which is preliminary data.</text>
</comment>
<dbReference type="Proteomes" id="UP000523955">
    <property type="component" value="Unassembled WGS sequence"/>
</dbReference>
<feature type="region of interest" description="Disordered" evidence="2">
    <location>
        <begin position="294"/>
        <end position="314"/>
    </location>
</feature>
<feature type="domain" description="UspA" evidence="3">
    <location>
        <begin position="6"/>
        <end position="141"/>
    </location>
</feature>
<evidence type="ECO:0000313" key="4">
    <source>
        <dbReference type="EMBL" id="MBB6627039.1"/>
    </source>
</evidence>
<protein>
    <submittedName>
        <fullName evidence="4">Universal stress protein</fullName>
    </submittedName>
</protein>
<dbReference type="InterPro" id="IPR006015">
    <property type="entry name" value="Universal_stress_UspA"/>
</dbReference>
<dbReference type="PANTHER" id="PTHR46268">
    <property type="entry name" value="STRESS RESPONSE PROTEIN NHAX"/>
    <property type="match status" value="1"/>
</dbReference>
<accession>A0A7X0REX7</accession>
<dbReference type="InterPro" id="IPR006016">
    <property type="entry name" value="UspA"/>
</dbReference>
<dbReference type="SUPFAM" id="SSF52402">
    <property type="entry name" value="Adenine nucleotide alpha hydrolases-like"/>
    <property type="match status" value="2"/>
</dbReference>
<evidence type="ECO:0000313" key="5">
    <source>
        <dbReference type="Proteomes" id="UP000523955"/>
    </source>
</evidence>
<dbReference type="PRINTS" id="PR01438">
    <property type="entry name" value="UNVRSLSTRESS"/>
</dbReference>
<dbReference type="EMBL" id="JACKXE010000001">
    <property type="protein sequence ID" value="MBB6627039.1"/>
    <property type="molecule type" value="Genomic_DNA"/>
</dbReference>
<evidence type="ECO:0000256" key="2">
    <source>
        <dbReference type="SAM" id="MobiDB-lite"/>
    </source>
</evidence>